<feature type="region of interest" description="Disordered" evidence="1">
    <location>
        <begin position="76"/>
        <end position="134"/>
    </location>
</feature>
<feature type="compositionally biased region" description="Polar residues" evidence="1">
    <location>
        <begin position="95"/>
        <end position="118"/>
    </location>
</feature>
<evidence type="ECO:0000256" key="2">
    <source>
        <dbReference type="SAM" id="SignalP"/>
    </source>
</evidence>
<dbReference type="EMBL" id="JAMLDY010000021">
    <property type="protein sequence ID" value="MCP3736183.1"/>
    <property type="molecule type" value="Genomic_DNA"/>
</dbReference>
<accession>A0A9X2KUP1</accession>
<feature type="signal peptide" evidence="2">
    <location>
        <begin position="1"/>
        <end position="25"/>
    </location>
</feature>
<dbReference type="RefSeq" id="WP_254290175.1">
    <property type="nucleotide sequence ID" value="NZ_JAMLDY010000021.1"/>
</dbReference>
<evidence type="ECO:0000256" key="1">
    <source>
        <dbReference type="SAM" id="MobiDB-lite"/>
    </source>
</evidence>
<dbReference type="AlphaFoldDB" id="A0A9X2KUP1"/>
<evidence type="ECO:0000313" key="3">
    <source>
        <dbReference type="EMBL" id="MCP3736183.1"/>
    </source>
</evidence>
<gene>
    <name evidence="3" type="ORF">M9979_15040</name>
</gene>
<reference evidence="3" key="1">
    <citation type="submission" date="2022-05" db="EMBL/GenBank/DDBJ databases">
        <title>Sphingomonas sp. strain RP10 Genome sequencing and assembly.</title>
        <authorList>
            <person name="Kim I."/>
        </authorList>
    </citation>
    <scope>NUCLEOTIDE SEQUENCE</scope>
    <source>
        <strain evidence="3">RP10</strain>
    </source>
</reference>
<keyword evidence="4" id="KW-1185">Reference proteome</keyword>
<keyword evidence="2" id="KW-0732">Signal</keyword>
<comment type="caution">
    <text evidence="3">The sequence shown here is derived from an EMBL/GenBank/DDBJ whole genome shotgun (WGS) entry which is preliminary data.</text>
</comment>
<proteinExistence type="predicted"/>
<evidence type="ECO:0000313" key="4">
    <source>
        <dbReference type="Proteomes" id="UP001139486"/>
    </source>
</evidence>
<dbReference type="Proteomes" id="UP001139486">
    <property type="component" value="Unassembled WGS sequence"/>
</dbReference>
<feature type="chain" id="PRO_5040962046" evidence="2">
    <location>
        <begin position="26"/>
        <end position="134"/>
    </location>
</feature>
<organism evidence="3 4">
    <name type="scientific">Sphingomonas liriopis</name>
    <dbReference type="NCBI Taxonomy" id="2949094"/>
    <lineage>
        <taxon>Bacteria</taxon>
        <taxon>Pseudomonadati</taxon>
        <taxon>Pseudomonadota</taxon>
        <taxon>Alphaproteobacteria</taxon>
        <taxon>Sphingomonadales</taxon>
        <taxon>Sphingomonadaceae</taxon>
        <taxon>Sphingomonas</taxon>
    </lineage>
</organism>
<name>A0A9X2KUP1_9SPHN</name>
<sequence length="134" mass="14205">MSLGQAVRTGAVIAAALFPSGAASAQTRSTRDTATAYGARLTADATPAAANRHRVNNRLNNRINNRLSLRIERYTPTTLADPNAAYTVSRDDGTRNNPTATAGGTSLQRTNRPAQGRSSVPIAPEDNLQNSTER</sequence>
<protein>
    <submittedName>
        <fullName evidence="3">Uncharacterized protein</fullName>
    </submittedName>
</protein>